<dbReference type="Gene3D" id="3.10.100.10">
    <property type="entry name" value="Mannose-Binding Protein A, subunit A"/>
    <property type="match status" value="1"/>
</dbReference>
<dbReference type="SUPFAM" id="SSF56436">
    <property type="entry name" value="C-type lectin-like"/>
    <property type="match status" value="1"/>
</dbReference>
<protein>
    <recommendedName>
        <fullName evidence="1">C-type lectin domain-containing protein</fullName>
    </recommendedName>
</protein>
<organism evidence="2 3">
    <name type="scientific">Meganyctiphanes norvegica</name>
    <name type="common">Northern krill</name>
    <name type="synonym">Thysanopoda norvegica</name>
    <dbReference type="NCBI Taxonomy" id="48144"/>
    <lineage>
        <taxon>Eukaryota</taxon>
        <taxon>Metazoa</taxon>
        <taxon>Ecdysozoa</taxon>
        <taxon>Arthropoda</taxon>
        <taxon>Crustacea</taxon>
        <taxon>Multicrustacea</taxon>
        <taxon>Malacostraca</taxon>
        <taxon>Eumalacostraca</taxon>
        <taxon>Eucarida</taxon>
        <taxon>Euphausiacea</taxon>
        <taxon>Euphausiidae</taxon>
        <taxon>Meganyctiphanes</taxon>
    </lineage>
</organism>
<dbReference type="Proteomes" id="UP001497623">
    <property type="component" value="Unassembled WGS sequence"/>
</dbReference>
<dbReference type="PROSITE" id="PS50041">
    <property type="entry name" value="C_TYPE_LECTIN_2"/>
    <property type="match status" value="1"/>
</dbReference>
<evidence type="ECO:0000313" key="3">
    <source>
        <dbReference type="Proteomes" id="UP001497623"/>
    </source>
</evidence>
<dbReference type="AlphaFoldDB" id="A0AAV2ST90"/>
<dbReference type="InterPro" id="IPR016187">
    <property type="entry name" value="CTDL_fold"/>
</dbReference>
<keyword evidence="3" id="KW-1185">Reference proteome</keyword>
<reference evidence="2 3" key="1">
    <citation type="submission" date="2024-05" db="EMBL/GenBank/DDBJ databases">
        <authorList>
            <person name="Wallberg A."/>
        </authorList>
    </citation>
    <scope>NUCLEOTIDE SEQUENCE [LARGE SCALE GENOMIC DNA]</scope>
</reference>
<gene>
    <name evidence="2" type="ORF">MNOR_LOCUS40171</name>
</gene>
<comment type="caution">
    <text evidence="2">The sequence shown here is derived from an EMBL/GenBank/DDBJ whole genome shotgun (WGS) entry which is preliminary data.</text>
</comment>
<feature type="domain" description="C-type lectin" evidence="1">
    <location>
        <begin position="12"/>
        <end position="129"/>
    </location>
</feature>
<sequence length="144" mass="16372">CKETRQTFFRPDTNQCFKFMWNQQRSWEAADAKCKSEGLTLAKPLNAITLRKYLLARYGGYNYWIAAKGAGTLFKWTVGSNKKMFASNPLWYTDYPGSKVSSDYCLALAGNPTDAKSHPNQPYTSKLCSESTRYALCELDMGHH</sequence>
<dbReference type="CDD" id="cd00037">
    <property type="entry name" value="CLECT"/>
    <property type="match status" value="1"/>
</dbReference>
<dbReference type="InterPro" id="IPR001304">
    <property type="entry name" value="C-type_lectin-like"/>
</dbReference>
<evidence type="ECO:0000313" key="2">
    <source>
        <dbReference type="EMBL" id="CAL4236275.1"/>
    </source>
</evidence>
<dbReference type="EMBL" id="CAXKWB010117128">
    <property type="protein sequence ID" value="CAL4236275.1"/>
    <property type="molecule type" value="Genomic_DNA"/>
</dbReference>
<feature type="non-terminal residue" evidence="2">
    <location>
        <position position="1"/>
    </location>
</feature>
<dbReference type="InterPro" id="IPR016186">
    <property type="entry name" value="C-type_lectin-like/link_sf"/>
</dbReference>
<proteinExistence type="predicted"/>
<dbReference type="Pfam" id="PF00059">
    <property type="entry name" value="Lectin_C"/>
    <property type="match status" value="1"/>
</dbReference>
<accession>A0AAV2ST90</accession>
<dbReference type="SMART" id="SM00034">
    <property type="entry name" value="CLECT"/>
    <property type="match status" value="1"/>
</dbReference>
<evidence type="ECO:0000259" key="1">
    <source>
        <dbReference type="PROSITE" id="PS50041"/>
    </source>
</evidence>
<name>A0AAV2ST90_MEGNR</name>